<sequence length="420" mass="43603">MLRFRVLALASLSALAITVAACGSGDDGGSTTADTQASASTQAAGTTARASKEPIVIGAAIDQTDFMKSFDGPALAAAQIEAKKINDAGGVDGRMIEFKTINTQLKPDKTRSAALDLADQGASVLWVTCDVDLATPAIQVGLEKKLLTVAPCIGTDQMGPKRFGDAGKLAFSLGNLAQDEGAAMAQLASDKGWKTADVVSDKQLVYTQNVCDAFANKFEQLGGKVTHRETFTQGDNTINRVVSKTNGAKADAIALCTVPGKDVAAFVSGLRGLGNTTPIVTPWSLDGNFWLPKSTSASDNIYTVTYASVFGDDPDPAVQQLIDAMKAQGEAPVTGGFVTGAAAVDAIAAAVKDNGGDTDGAQLAAKFEAFKDLPTVSGKISFSDQFHSVFGRDYRVITTNKGTRAYEESVKPDAPADLSQ</sequence>
<dbReference type="KEGG" id="sbae:DSM104329_03666"/>
<dbReference type="SUPFAM" id="SSF53822">
    <property type="entry name" value="Periplasmic binding protein-like I"/>
    <property type="match status" value="1"/>
</dbReference>
<protein>
    <recommendedName>
        <fullName evidence="4">Leucine-binding protein domain-containing protein</fullName>
    </recommendedName>
</protein>
<dbReference type="PROSITE" id="PS51257">
    <property type="entry name" value="PROKAR_LIPOPROTEIN"/>
    <property type="match status" value="1"/>
</dbReference>
<proteinExistence type="inferred from homology"/>
<evidence type="ECO:0000259" key="4">
    <source>
        <dbReference type="Pfam" id="PF13458"/>
    </source>
</evidence>
<gene>
    <name evidence="5" type="ORF">DSM104329_03666</name>
</gene>
<dbReference type="InterPro" id="IPR051010">
    <property type="entry name" value="BCAA_transport"/>
</dbReference>
<accession>A0A9E6Y0M8</accession>
<dbReference type="InterPro" id="IPR028081">
    <property type="entry name" value="Leu-bd"/>
</dbReference>
<evidence type="ECO:0000256" key="3">
    <source>
        <dbReference type="SAM" id="SignalP"/>
    </source>
</evidence>
<feature type="chain" id="PRO_5039505922" description="Leucine-binding protein domain-containing protein" evidence="3">
    <location>
        <begin position="17"/>
        <end position="420"/>
    </location>
</feature>
<dbReference type="PANTHER" id="PTHR30483">
    <property type="entry name" value="LEUCINE-SPECIFIC-BINDING PROTEIN"/>
    <property type="match status" value="1"/>
</dbReference>
<name>A0A9E6Y0M8_9ACTN</name>
<dbReference type="AlphaFoldDB" id="A0A9E6Y0M8"/>
<evidence type="ECO:0000313" key="5">
    <source>
        <dbReference type="EMBL" id="UGS37251.1"/>
    </source>
</evidence>
<keyword evidence="2 3" id="KW-0732">Signal</keyword>
<dbReference type="EMBL" id="CP087164">
    <property type="protein sequence ID" value="UGS37251.1"/>
    <property type="molecule type" value="Genomic_DNA"/>
</dbReference>
<reference evidence="5" key="1">
    <citation type="journal article" date="2022" name="Int. J. Syst. Evol. Microbiol.">
        <title>Pseudomonas aegrilactucae sp. nov. and Pseudomonas morbosilactucae sp. nov., pathogens causing bacterial rot of lettuce in Japan.</title>
        <authorList>
            <person name="Sawada H."/>
            <person name="Fujikawa T."/>
            <person name="Satou M."/>
        </authorList>
    </citation>
    <scope>NUCLEOTIDE SEQUENCE</scope>
    <source>
        <strain evidence="5">0166_1</strain>
    </source>
</reference>
<dbReference type="InterPro" id="IPR028082">
    <property type="entry name" value="Peripla_BP_I"/>
</dbReference>
<dbReference type="Proteomes" id="UP001162834">
    <property type="component" value="Chromosome"/>
</dbReference>
<dbReference type="Gene3D" id="3.40.50.2300">
    <property type="match status" value="2"/>
</dbReference>
<comment type="similarity">
    <text evidence="1">Belongs to the leucine-binding protein family.</text>
</comment>
<organism evidence="5 6">
    <name type="scientific">Capillimicrobium parvum</name>
    <dbReference type="NCBI Taxonomy" id="2884022"/>
    <lineage>
        <taxon>Bacteria</taxon>
        <taxon>Bacillati</taxon>
        <taxon>Actinomycetota</taxon>
        <taxon>Thermoleophilia</taxon>
        <taxon>Solirubrobacterales</taxon>
        <taxon>Capillimicrobiaceae</taxon>
        <taxon>Capillimicrobium</taxon>
    </lineage>
</organism>
<feature type="domain" description="Leucine-binding protein" evidence="4">
    <location>
        <begin position="54"/>
        <end position="401"/>
    </location>
</feature>
<evidence type="ECO:0000256" key="1">
    <source>
        <dbReference type="ARBA" id="ARBA00010062"/>
    </source>
</evidence>
<evidence type="ECO:0000256" key="2">
    <source>
        <dbReference type="ARBA" id="ARBA00022729"/>
    </source>
</evidence>
<feature type="signal peptide" evidence="3">
    <location>
        <begin position="1"/>
        <end position="16"/>
    </location>
</feature>
<keyword evidence="6" id="KW-1185">Reference proteome</keyword>
<dbReference type="RefSeq" id="WP_259311308.1">
    <property type="nucleotide sequence ID" value="NZ_CP087164.1"/>
</dbReference>
<dbReference type="Pfam" id="PF13458">
    <property type="entry name" value="Peripla_BP_6"/>
    <property type="match status" value="1"/>
</dbReference>
<evidence type="ECO:0000313" key="6">
    <source>
        <dbReference type="Proteomes" id="UP001162834"/>
    </source>
</evidence>